<evidence type="ECO:0000313" key="2">
    <source>
        <dbReference type="EMBL" id="QKX56199.1"/>
    </source>
</evidence>
<dbReference type="Proteomes" id="UP000509510">
    <property type="component" value="Chromosome II"/>
</dbReference>
<dbReference type="RefSeq" id="XP_035342377.1">
    <property type="nucleotide sequence ID" value="XM_035486484.1"/>
</dbReference>
<dbReference type="AlphaFoldDB" id="A0A7H8QQQ0"/>
<dbReference type="InterPro" id="IPR024222">
    <property type="entry name" value="Ten1_fungal"/>
</dbReference>
<evidence type="ECO:0000256" key="1">
    <source>
        <dbReference type="SAM" id="MobiDB-lite"/>
    </source>
</evidence>
<dbReference type="GO" id="GO:1990879">
    <property type="term" value="C:CST complex"/>
    <property type="evidence" value="ECO:0007669"/>
    <property type="project" value="InterPro"/>
</dbReference>
<dbReference type="GeneID" id="55990804"/>
<protein>
    <recommendedName>
        <fullName evidence="4">CST complex subunit Ten1</fullName>
    </recommendedName>
</protein>
<dbReference type="Gene3D" id="2.40.50.140">
    <property type="entry name" value="Nucleic acid-binding proteins"/>
    <property type="match status" value="1"/>
</dbReference>
<sequence>MNGPPPTRLVFISELRTVPHHSKVRFIGCVTHYDVKSGRLGVEHKRRSPSSTKPTTNDDDNTTTTTTTTVLVDIYHVLNAIKADDLEVGAWLNVFGYVRPEAHASLQGQVYVEATMIINAGAIRIGEYEQTVCDVQEIDRSVARPF</sequence>
<dbReference type="KEGG" id="trg:TRUGW13939_03299"/>
<dbReference type="GO" id="GO:0043047">
    <property type="term" value="F:single-stranded telomeric DNA binding"/>
    <property type="evidence" value="ECO:0007669"/>
    <property type="project" value="InterPro"/>
</dbReference>
<reference evidence="3" key="1">
    <citation type="submission" date="2020-06" db="EMBL/GenBank/DDBJ databases">
        <title>A chromosome-scale genome assembly of Talaromyces rugulosus W13939.</title>
        <authorList>
            <person name="Wang B."/>
            <person name="Guo L."/>
            <person name="Ye K."/>
            <person name="Wang L."/>
        </authorList>
    </citation>
    <scope>NUCLEOTIDE SEQUENCE [LARGE SCALE GENOMIC DNA]</scope>
    <source>
        <strain evidence="3">W13939</strain>
    </source>
</reference>
<evidence type="ECO:0000313" key="3">
    <source>
        <dbReference type="Proteomes" id="UP000509510"/>
    </source>
</evidence>
<accession>A0A7H8QQQ0</accession>
<dbReference type="OrthoDB" id="5275361at2759"/>
<dbReference type="EMBL" id="CP055899">
    <property type="protein sequence ID" value="QKX56199.1"/>
    <property type="molecule type" value="Genomic_DNA"/>
</dbReference>
<keyword evidence="3" id="KW-1185">Reference proteome</keyword>
<gene>
    <name evidence="2" type="ORF">TRUGW13939_03299</name>
</gene>
<dbReference type="GO" id="GO:0016233">
    <property type="term" value="P:telomere capping"/>
    <property type="evidence" value="ECO:0007669"/>
    <property type="project" value="InterPro"/>
</dbReference>
<feature type="region of interest" description="Disordered" evidence="1">
    <location>
        <begin position="40"/>
        <end position="64"/>
    </location>
</feature>
<dbReference type="Pfam" id="PF12658">
    <property type="entry name" value="Ten1"/>
    <property type="match status" value="1"/>
</dbReference>
<organism evidence="2 3">
    <name type="scientific">Talaromyces rugulosus</name>
    <name type="common">Penicillium rugulosum</name>
    <dbReference type="NCBI Taxonomy" id="121627"/>
    <lineage>
        <taxon>Eukaryota</taxon>
        <taxon>Fungi</taxon>
        <taxon>Dikarya</taxon>
        <taxon>Ascomycota</taxon>
        <taxon>Pezizomycotina</taxon>
        <taxon>Eurotiomycetes</taxon>
        <taxon>Eurotiomycetidae</taxon>
        <taxon>Eurotiales</taxon>
        <taxon>Trichocomaceae</taxon>
        <taxon>Talaromyces</taxon>
        <taxon>Talaromyces sect. Islandici</taxon>
    </lineage>
</organism>
<dbReference type="InterPro" id="IPR012340">
    <property type="entry name" value="NA-bd_OB-fold"/>
</dbReference>
<evidence type="ECO:0008006" key="4">
    <source>
        <dbReference type="Google" id="ProtNLM"/>
    </source>
</evidence>
<proteinExistence type="predicted"/>
<name>A0A7H8QQQ0_TALRU</name>